<dbReference type="Gene3D" id="3.40.190.10">
    <property type="entry name" value="Periplasmic binding protein-like II"/>
    <property type="match status" value="1"/>
</dbReference>
<dbReference type="Gene3D" id="3.40.50.2300">
    <property type="match status" value="2"/>
</dbReference>
<accession>A0A2I0IF18</accession>
<dbReference type="STRING" id="22663.A0A2I0IF18"/>
<dbReference type="InterPro" id="IPR015683">
    <property type="entry name" value="Ionotropic_Glu_rcpt"/>
</dbReference>
<keyword evidence="2" id="KW-1185">Reference proteome</keyword>
<gene>
    <name evidence="1" type="ORF">CRG98_037027</name>
</gene>
<sequence length="346" mass="38398">MENGSIWITSTDTANNIDSSDSSSIASMRGVLRVRSYFSCNGRIFKQFQLPIEVPPRLSQAIPFAQNFCTWAVALFLESTTTLNMSASLSRRDLLSQISRTSFKGLTGELNFTEGRVGPAHIFHIINMVGKSYNEVGYWVDGQGSVKTLGKNISYSSSTSVLGQIHWPGGPWSTPRGWAIHTSGKRLQIGVPINNYHKEFAYARNESSGGNFTVSGFSMDVFKATLKELPYNLPCDFKPFVGSYDALEQHIRLKNLSQAEVTIEPSIRSRVKVGCDGNFFVIKYLQVLGFHPENIVQIYSGEEYPQALMRGDVAAAFLEAPYVKVLLARYCKGFTTSKQTFKVGGF</sequence>
<evidence type="ECO:0000313" key="1">
    <source>
        <dbReference type="EMBL" id="PKI42582.1"/>
    </source>
</evidence>
<dbReference type="EMBL" id="PGOL01003144">
    <property type="protein sequence ID" value="PKI42582.1"/>
    <property type="molecule type" value="Genomic_DNA"/>
</dbReference>
<dbReference type="InterPro" id="IPR028082">
    <property type="entry name" value="Peripla_BP_I"/>
</dbReference>
<name>A0A2I0IF18_PUNGR</name>
<dbReference type="SUPFAM" id="SSF53822">
    <property type="entry name" value="Periplasmic binding protein-like I"/>
    <property type="match status" value="1"/>
</dbReference>
<proteinExistence type="predicted"/>
<protein>
    <submittedName>
        <fullName evidence="1">Uncharacterized protein</fullName>
    </submittedName>
</protein>
<evidence type="ECO:0000313" key="2">
    <source>
        <dbReference type="Proteomes" id="UP000233551"/>
    </source>
</evidence>
<reference evidence="1 2" key="1">
    <citation type="submission" date="2017-11" db="EMBL/GenBank/DDBJ databases">
        <title>De-novo sequencing of pomegranate (Punica granatum L.) genome.</title>
        <authorList>
            <person name="Akparov Z."/>
            <person name="Amiraslanov A."/>
            <person name="Hajiyeva S."/>
            <person name="Abbasov M."/>
            <person name="Kaur K."/>
            <person name="Hamwieh A."/>
            <person name="Solovyev V."/>
            <person name="Salamov A."/>
            <person name="Braich B."/>
            <person name="Kosarev P."/>
            <person name="Mahmoud A."/>
            <person name="Hajiyev E."/>
            <person name="Babayeva S."/>
            <person name="Izzatullayeva V."/>
            <person name="Mammadov A."/>
            <person name="Mammadov A."/>
            <person name="Sharifova S."/>
            <person name="Ojaghi J."/>
            <person name="Eynullazada K."/>
            <person name="Bayramov B."/>
            <person name="Abdulazimova A."/>
            <person name="Shahmuradov I."/>
        </authorList>
    </citation>
    <scope>NUCLEOTIDE SEQUENCE [LARGE SCALE GENOMIC DNA]</scope>
    <source>
        <strain evidence="2">cv. AG2017</strain>
        <tissue evidence="1">Leaf</tissue>
    </source>
</reference>
<dbReference type="SUPFAM" id="SSF53850">
    <property type="entry name" value="Periplasmic binding protein-like II"/>
    <property type="match status" value="1"/>
</dbReference>
<dbReference type="Proteomes" id="UP000233551">
    <property type="component" value="Unassembled WGS sequence"/>
</dbReference>
<dbReference type="AlphaFoldDB" id="A0A2I0IF18"/>
<dbReference type="PANTHER" id="PTHR34836:SF9">
    <property type="entry name" value="RECEPTOR LIGAND BINDING REGION DOMAIN-CONTAINING PROTEIN"/>
    <property type="match status" value="1"/>
</dbReference>
<organism evidence="1 2">
    <name type="scientific">Punica granatum</name>
    <name type="common">Pomegranate</name>
    <dbReference type="NCBI Taxonomy" id="22663"/>
    <lineage>
        <taxon>Eukaryota</taxon>
        <taxon>Viridiplantae</taxon>
        <taxon>Streptophyta</taxon>
        <taxon>Embryophyta</taxon>
        <taxon>Tracheophyta</taxon>
        <taxon>Spermatophyta</taxon>
        <taxon>Magnoliopsida</taxon>
        <taxon>eudicotyledons</taxon>
        <taxon>Gunneridae</taxon>
        <taxon>Pentapetalae</taxon>
        <taxon>rosids</taxon>
        <taxon>malvids</taxon>
        <taxon>Myrtales</taxon>
        <taxon>Lythraceae</taxon>
        <taxon>Punica</taxon>
    </lineage>
</organism>
<comment type="caution">
    <text evidence="1">The sequence shown here is derived from an EMBL/GenBank/DDBJ whole genome shotgun (WGS) entry which is preliminary data.</text>
</comment>
<dbReference type="PANTHER" id="PTHR34836">
    <property type="entry name" value="OS06G0188250 PROTEIN"/>
    <property type="match status" value="1"/>
</dbReference>